<protein>
    <submittedName>
        <fullName evidence="2">Uncharacterized protein</fullName>
    </submittedName>
</protein>
<keyword evidence="1" id="KW-0812">Transmembrane</keyword>
<keyword evidence="1" id="KW-1133">Transmembrane helix</keyword>
<keyword evidence="3" id="KW-1185">Reference proteome</keyword>
<name>A0A9D4L413_DREPO</name>
<evidence type="ECO:0000313" key="3">
    <source>
        <dbReference type="Proteomes" id="UP000828390"/>
    </source>
</evidence>
<evidence type="ECO:0000256" key="1">
    <source>
        <dbReference type="SAM" id="Phobius"/>
    </source>
</evidence>
<sequence>MRPWLRLESRAFSVLIAISELERGMGLVVAVEEAVKIAISVFGEIIVVSRQDFQEMFCFYLLLLFLLQILLVLLKLWH</sequence>
<accession>A0A9D4L413</accession>
<dbReference type="Proteomes" id="UP000828390">
    <property type="component" value="Unassembled WGS sequence"/>
</dbReference>
<comment type="caution">
    <text evidence="2">The sequence shown here is derived from an EMBL/GenBank/DDBJ whole genome shotgun (WGS) entry which is preliminary data.</text>
</comment>
<evidence type="ECO:0000313" key="2">
    <source>
        <dbReference type="EMBL" id="KAH3850944.1"/>
    </source>
</evidence>
<gene>
    <name evidence="2" type="ORF">DPMN_093420</name>
</gene>
<reference evidence="2" key="2">
    <citation type="submission" date="2020-11" db="EMBL/GenBank/DDBJ databases">
        <authorList>
            <person name="McCartney M.A."/>
            <person name="Auch B."/>
            <person name="Kono T."/>
            <person name="Mallez S."/>
            <person name="Becker A."/>
            <person name="Gohl D.M."/>
            <person name="Silverstein K.A.T."/>
            <person name="Koren S."/>
            <person name="Bechman K.B."/>
            <person name="Herman A."/>
            <person name="Abrahante J.E."/>
            <person name="Garbe J."/>
        </authorList>
    </citation>
    <scope>NUCLEOTIDE SEQUENCE</scope>
    <source>
        <strain evidence="2">Duluth1</strain>
        <tissue evidence="2">Whole animal</tissue>
    </source>
</reference>
<reference evidence="2" key="1">
    <citation type="journal article" date="2019" name="bioRxiv">
        <title>The Genome of the Zebra Mussel, Dreissena polymorpha: A Resource for Invasive Species Research.</title>
        <authorList>
            <person name="McCartney M.A."/>
            <person name="Auch B."/>
            <person name="Kono T."/>
            <person name="Mallez S."/>
            <person name="Zhang Y."/>
            <person name="Obille A."/>
            <person name="Becker A."/>
            <person name="Abrahante J.E."/>
            <person name="Garbe J."/>
            <person name="Badalamenti J.P."/>
            <person name="Herman A."/>
            <person name="Mangelson H."/>
            <person name="Liachko I."/>
            <person name="Sullivan S."/>
            <person name="Sone E.D."/>
            <person name="Koren S."/>
            <person name="Silverstein K.A.T."/>
            <person name="Beckman K.B."/>
            <person name="Gohl D.M."/>
        </authorList>
    </citation>
    <scope>NUCLEOTIDE SEQUENCE</scope>
    <source>
        <strain evidence="2">Duluth1</strain>
        <tissue evidence="2">Whole animal</tissue>
    </source>
</reference>
<dbReference type="AlphaFoldDB" id="A0A9D4L413"/>
<proteinExistence type="predicted"/>
<dbReference type="EMBL" id="JAIWYP010000003">
    <property type="protein sequence ID" value="KAH3850944.1"/>
    <property type="molecule type" value="Genomic_DNA"/>
</dbReference>
<feature type="transmembrane region" description="Helical" evidence="1">
    <location>
        <begin position="57"/>
        <end position="77"/>
    </location>
</feature>
<organism evidence="2 3">
    <name type="scientific">Dreissena polymorpha</name>
    <name type="common">Zebra mussel</name>
    <name type="synonym">Mytilus polymorpha</name>
    <dbReference type="NCBI Taxonomy" id="45954"/>
    <lineage>
        <taxon>Eukaryota</taxon>
        <taxon>Metazoa</taxon>
        <taxon>Spiralia</taxon>
        <taxon>Lophotrochozoa</taxon>
        <taxon>Mollusca</taxon>
        <taxon>Bivalvia</taxon>
        <taxon>Autobranchia</taxon>
        <taxon>Heteroconchia</taxon>
        <taxon>Euheterodonta</taxon>
        <taxon>Imparidentia</taxon>
        <taxon>Neoheterodontei</taxon>
        <taxon>Myida</taxon>
        <taxon>Dreissenoidea</taxon>
        <taxon>Dreissenidae</taxon>
        <taxon>Dreissena</taxon>
    </lineage>
</organism>
<keyword evidence="1" id="KW-0472">Membrane</keyword>